<evidence type="ECO:0000256" key="2">
    <source>
        <dbReference type="ARBA" id="ARBA00038334"/>
    </source>
</evidence>
<protein>
    <submittedName>
        <fullName evidence="4">Epoxide hydrolase</fullName>
    </submittedName>
</protein>
<name>A0AA39Y5K2_9PEZI</name>
<organism evidence="4 5">
    <name type="scientific">Cercophora newfieldiana</name>
    <dbReference type="NCBI Taxonomy" id="92897"/>
    <lineage>
        <taxon>Eukaryota</taxon>
        <taxon>Fungi</taxon>
        <taxon>Dikarya</taxon>
        <taxon>Ascomycota</taxon>
        <taxon>Pezizomycotina</taxon>
        <taxon>Sordariomycetes</taxon>
        <taxon>Sordariomycetidae</taxon>
        <taxon>Sordariales</taxon>
        <taxon>Lasiosphaeriaceae</taxon>
        <taxon>Cercophora</taxon>
    </lineage>
</organism>
<evidence type="ECO:0000256" key="1">
    <source>
        <dbReference type="ARBA" id="ARBA00022801"/>
    </source>
</evidence>
<sequence length="343" mass="38573">MSSTPDKLTPNDPRVEHHTLTIRNNKWHYLLANPSSSPSTATMLLVHGWPDLAFGWRYQVPHLLSLGLRVIIPDMLGYGGTDAPALEREYSMKNIANDLATLAAHVVGEGERVVLGGHDWGGAVVWKMALWRPEVVSAVFSVCTPYAPPREGPYVDLEGVVKRLPNFRYQLQLAGREVEEGVVGEERTRGFLCGMYGGRTRDGERAFDTQKGVFLEKLEGMGMSPLLNEEEVEFYVREYVRKGLHGPLNWYRTTRVNWEEERELVERGTEALRIKVPSMIVTASKDDALPPAMTAYMGPWFDSLERREVEAGHWALWQAAADVNRHIGDFLSKVLGTEQGSKL</sequence>
<dbReference type="PANTHER" id="PTHR43329">
    <property type="entry name" value="EPOXIDE HYDROLASE"/>
    <property type="match status" value="1"/>
</dbReference>
<dbReference type="EMBL" id="JAULSV010000004">
    <property type="protein sequence ID" value="KAK0646439.1"/>
    <property type="molecule type" value="Genomic_DNA"/>
</dbReference>
<comment type="caution">
    <text evidence="4">The sequence shown here is derived from an EMBL/GenBank/DDBJ whole genome shotgun (WGS) entry which is preliminary data.</text>
</comment>
<dbReference type="AlphaFoldDB" id="A0AA39Y5K2"/>
<dbReference type="InterPro" id="IPR000073">
    <property type="entry name" value="AB_hydrolase_1"/>
</dbReference>
<dbReference type="SUPFAM" id="SSF53474">
    <property type="entry name" value="alpha/beta-Hydrolases"/>
    <property type="match status" value="1"/>
</dbReference>
<reference evidence="4" key="1">
    <citation type="submission" date="2023-06" db="EMBL/GenBank/DDBJ databases">
        <title>Genome-scale phylogeny and comparative genomics of the fungal order Sordariales.</title>
        <authorList>
            <consortium name="Lawrence Berkeley National Laboratory"/>
            <person name="Hensen N."/>
            <person name="Bonometti L."/>
            <person name="Westerberg I."/>
            <person name="Brannstrom I.O."/>
            <person name="Guillou S."/>
            <person name="Cros-Aarteil S."/>
            <person name="Calhoun S."/>
            <person name="Haridas S."/>
            <person name="Kuo A."/>
            <person name="Mondo S."/>
            <person name="Pangilinan J."/>
            <person name="Riley R."/>
            <person name="Labutti K."/>
            <person name="Andreopoulos B."/>
            <person name="Lipzen A."/>
            <person name="Chen C."/>
            <person name="Yanf M."/>
            <person name="Daum C."/>
            <person name="Ng V."/>
            <person name="Clum A."/>
            <person name="Steindorff A."/>
            <person name="Ohm R."/>
            <person name="Martin F."/>
            <person name="Silar P."/>
            <person name="Natvig D."/>
            <person name="Lalanne C."/>
            <person name="Gautier V."/>
            <person name="Ament-Velasquez S.L."/>
            <person name="Kruys A."/>
            <person name="Hutchinson M.I."/>
            <person name="Powell A.J."/>
            <person name="Barry K."/>
            <person name="Miller A.N."/>
            <person name="Grigoriev I.V."/>
            <person name="Debuchy R."/>
            <person name="Gladieux P."/>
            <person name="Thoren M.H."/>
            <person name="Johannesson H."/>
        </authorList>
    </citation>
    <scope>NUCLEOTIDE SEQUENCE</scope>
    <source>
        <strain evidence="4">SMH2532-1</strain>
    </source>
</reference>
<gene>
    <name evidence="4" type="ORF">B0T16DRAFT_375047</name>
</gene>
<keyword evidence="5" id="KW-1185">Reference proteome</keyword>
<dbReference type="InterPro" id="IPR029058">
    <property type="entry name" value="AB_hydrolase_fold"/>
</dbReference>
<dbReference type="GO" id="GO:0016787">
    <property type="term" value="F:hydrolase activity"/>
    <property type="evidence" value="ECO:0007669"/>
    <property type="project" value="UniProtKB-KW"/>
</dbReference>
<evidence type="ECO:0000259" key="3">
    <source>
        <dbReference type="Pfam" id="PF00561"/>
    </source>
</evidence>
<keyword evidence="1 4" id="KW-0378">Hydrolase</keyword>
<proteinExistence type="inferred from homology"/>
<dbReference type="PRINTS" id="PR00111">
    <property type="entry name" value="ABHYDROLASE"/>
</dbReference>
<dbReference type="Gene3D" id="3.40.50.1820">
    <property type="entry name" value="alpha/beta hydrolase"/>
    <property type="match status" value="1"/>
</dbReference>
<evidence type="ECO:0000313" key="5">
    <source>
        <dbReference type="Proteomes" id="UP001174936"/>
    </source>
</evidence>
<dbReference type="PRINTS" id="PR00412">
    <property type="entry name" value="EPOXHYDRLASE"/>
</dbReference>
<comment type="similarity">
    <text evidence="2">Belongs to the AB hydrolase superfamily. Epoxide hydrolase family.</text>
</comment>
<dbReference type="Proteomes" id="UP001174936">
    <property type="component" value="Unassembled WGS sequence"/>
</dbReference>
<evidence type="ECO:0000313" key="4">
    <source>
        <dbReference type="EMBL" id="KAK0646439.1"/>
    </source>
</evidence>
<accession>A0AA39Y5K2</accession>
<dbReference type="Pfam" id="PF00561">
    <property type="entry name" value="Abhydrolase_1"/>
    <property type="match status" value="1"/>
</dbReference>
<dbReference type="InterPro" id="IPR000639">
    <property type="entry name" value="Epox_hydrolase-like"/>
</dbReference>
<feature type="domain" description="AB hydrolase-1" evidence="3">
    <location>
        <begin position="42"/>
        <end position="168"/>
    </location>
</feature>